<feature type="domain" description="HTH crp-type" evidence="5">
    <location>
        <begin position="119"/>
        <end position="200"/>
    </location>
</feature>
<keyword evidence="4" id="KW-0804">Transcription</keyword>
<evidence type="ECO:0000259" key="5">
    <source>
        <dbReference type="PROSITE" id="PS51063"/>
    </source>
</evidence>
<evidence type="ECO:0000256" key="4">
    <source>
        <dbReference type="ARBA" id="ARBA00023163"/>
    </source>
</evidence>
<keyword evidence="1" id="KW-0805">Transcription regulation</keyword>
<dbReference type="AlphaFoldDB" id="A0A7W1WNF6"/>
<keyword evidence="3" id="KW-0010">Activator</keyword>
<dbReference type="InterPro" id="IPR014710">
    <property type="entry name" value="RmlC-like_jellyroll"/>
</dbReference>
<evidence type="ECO:0000256" key="2">
    <source>
        <dbReference type="ARBA" id="ARBA00023125"/>
    </source>
</evidence>
<dbReference type="Gene3D" id="2.60.120.10">
    <property type="entry name" value="Jelly Rolls"/>
    <property type="match status" value="1"/>
</dbReference>
<reference evidence="6 7" key="1">
    <citation type="submission" date="2020-07" db="EMBL/GenBank/DDBJ databases">
        <authorList>
            <person name="Feng H."/>
        </authorList>
    </citation>
    <scope>NUCLEOTIDE SEQUENCE [LARGE SCALE GENOMIC DNA]</scope>
    <source>
        <strain evidence="7">s-10</strain>
    </source>
</reference>
<sequence>MNQQLFNQIHCFHSKLLRSGEIISLHHDKVYIVKEGIVYLWELLSDGSQVLIDILKEGHVVEVAACQFNVYEFRTNEHAEICMLDWEQIHQQKLTLEILQKLRDFSARSQELTSIQRLKYVKDRLINLLIYLSKQYSKKSKNDDVVLTVPITHEEIACAILSTRATITRHIKQLEKEKKVKYLYIRGKRYLQLSDVMVSG</sequence>
<dbReference type="EMBL" id="JACEIQ010000001">
    <property type="protein sequence ID" value="MBA4493135.1"/>
    <property type="molecule type" value="Genomic_DNA"/>
</dbReference>
<organism evidence="6 7">
    <name type="scientific">Paenactinomyces guangxiensis</name>
    <dbReference type="NCBI Taxonomy" id="1490290"/>
    <lineage>
        <taxon>Bacteria</taxon>
        <taxon>Bacillati</taxon>
        <taxon>Bacillota</taxon>
        <taxon>Bacilli</taxon>
        <taxon>Bacillales</taxon>
        <taxon>Thermoactinomycetaceae</taxon>
        <taxon>Paenactinomyces</taxon>
    </lineage>
</organism>
<dbReference type="Pfam" id="PF13545">
    <property type="entry name" value="HTH_Crp_2"/>
    <property type="match status" value="1"/>
</dbReference>
<dbReference type="GO" id="GO:0003677">
    <property type="term" value="F:DNA binding"/>
    <property type="evidence" value="ECO:0007669"/>
    <property type="project" value="UniProtKB-KW"/>
</dbReference>
<evidence type="ECO:0000256" key="3">
    <source>
        <dbReference type="ARBA" id="ARBA00023159"/>
    </source>
</evidence>
<accession>A0A7W1WNF6</accession>
<protein>
    <submittedName>
        <fullName evidence="6">Crp/Fnr family transcriptional regulator</fullName>
    </submittedName>
</protein>
<evidence type="ECO:0000313" key="7">
    <source>
        <dbReference type="Proteomes" id="UP000535491"/>
    </source>
</evidence>
<dbReference type="SUPFAM" id="SSF46785">
    <property type="entry name" value="Winged helix' DNA-binding domain"/>
    <property type="match status" value="1"/>
</dbReference>
<dbReference type="GO" id="GO:0006355">
    <property type="term" value="P:regulation of DNA-templated transcription"/>
    <property type="evidence" value="ECO:0007669"/>
    <property type="project" value="InterPro"/>
</dbReference>
<evidence type="ECO:0000256" key="1">
    <source>
        <dbReference type="ARBA" id="ARBA00023015"/>
    </source>
</evidence>
<dbReference type="Proteomes" id="UP000535491">
    <property type="component" value="Unassembled WGS sequence"/>
</dbReference>
<dbReference type="SMART" id="SM00419">
    <property type="entry name" value="HTH_CRP"/>
    <property type="match status" value="1"/>
</dbReference>
<keyword evidence="7" id="KW-1185">Reference proteome</keyword>
<dbReference type="InterPro" id="IPR036390">
    <property type="entry name" value="WH_DNA-bd_sf"/>
</dbReference>
<dbReference type="PROSITE" id="PS51063">
    <property type="entry name" value="HTH_CRP_2"/>
    <property type="match status" value="1"/>
</dbReference>
<dbReference type="RefSeq" id="WP_181750343.1">
    <property type="nucleotide sequence ID" value="NZ_JACEIQ010000001.1"/>
</dbReference>
<comment type="caution">
    <text evidence="6">The sequence shown here is derived from an EMBL/GenBank/DDBJ whole genome shotgun (WGS) entry which is preliminary data.</text>
</comment>
<proteinExistence type="predicted"/>
<dbReference type="InterPro" id="IPR018490">
    <property type="entry name" value="cNMP-bd_dom_sf"/>
</dbReference>
<evidence type="ECO:0000313" key="6">
    <source>
        <dbReference type="EMBL" id="MBA4493135.1"/>
    </source>
</evidence>
<name>A0A7W1WNF6_9BACL</name>
<gene>
    <name evidence="6" type="ORF">H1191_02250</name>
</gene>
<keyword evidence="2" id="KW-0238">DNA-binding</keyword>
<dbReference type="SUPFAM" id="SSF51206">
    <property type="entry name" value="cAMP-binding domain-like"/>
    <property type="match status" value="1"/>
</dbReference>
<dbReference type="CDD" id="cd00092">
    <property type="entry name" value="HTH_CRP"/>
    <property type="match status" value="1"/>
</dbReference>
<dbReference type="InterPro" id="IPR012318">
    <property type="entry name" value="HTH_CRP"/>
</dbReference>